<keyword evidence="3" id="KW-1185">Reference proteome</keyword>
<feature type="compositionally biased region" description="Polar residues" evidence="1">
    <location>
        <begin position="707"/>
        <end position="720"/>
    </location>
</feature>
<feature type="region of interest" description="Disordered" evidence="1">
    <location>
        <begin position="445"/>
        <end position="470"/>
    </location>
</feature>
<organism evidence="2 3">
    <name type="scientific">Acipenser oxyrinchus oxyrinchus</name>
    <dbReference type="NCBI Taxonomy" id="40147"/>
    <lineage>
        <taxon>Eukaryota</taxon>
        <taxon>Metazoa</taxon>
        <taxon>Chordata</taxon>
        <taxon>Craniata</taxon>
        <taxon>Vertebrata</taxon>
        <taxon>Euteleostomi</taxon>
        <taxon>Actinopterygii</taxon>
        <taxon>Chondrostei</taxon>
        <taxon>Acipenseriformes</taxon>
        <taxon>Acipenseridae</taxon>
        <taxon>Acipenser</taxon>
    </lineage>
</organism>
<evidence type="ECO:0000256" key="1">
    <source>
        <dbReference type="SAM" id="MobiDB-lite"/>
    </source>
</evidence>
<protein>
    <submittedName>
        <fullName evidence="2">Uncharacterized protein</fullName>
    </submittedName>
</protein>
<evidence type="ECO:0000313" key="2">
    <source>
        <dbReference type="EMBL" id="KAK1165132.1"/>
    </source>
</evidence>
<feature type="compositionally biased region" description="Polar residues" evidence="1">
    <location>
        <begin position="685"/>
        <end position="695"/>
    </location>
</feature>
<comment type="caution">
    <text evidence="2">The sequence shown here is derived from an EMBL/GenBank/DDBJ whole genome shotgun (WGS) entry which is preliminary data.</text>
</comment>
<feature type="compositionally biased region" description="Polar residues" evidence="1">
    <location>
        <begin position="663"/>
        <end position="673"/>
    </location>
</feature>
<feature type="compositionally biased region" description="Polar residues" evidence="1">
    <location>
        <begin position="641"/>
        <end position="651"/>
    </location>
</feature>
<proteinExistence type="predicted"/>
<name>A0AAD8D7J1_ACIOX</name>
<reference evidence="2" key="1">
    <citation type="submission" date="2022-02" db="EMBL/GenBank/DDBJ databases">
        <title>Atlantic sturgeon de novo genome assembly.</title>
        <authorList>
            <person name="Stock M."/>
            <person name="Klopp C."/>
            <person name="Guiguen Y."/>
            <person name="Cabau C."/>
            <person name="Parinello H."/>
            <person name="Santidrian Yebra-Pimentel E."/>
            <person name="Kuhl H."/>
            <person name="Dirks R.P."/>
            <person name="Guessner J."/>
            <person name="Wuertz S."/>
            <person name="Du K."/>
            <person name="Schartl M."/>
        </authorList>
    </citation>
    <scope>NUCLEOTIDE SEQUENCE</scope>
    <source>
        <strain evidence="2">STURGEONOMICS-FGT-2020</strain>
        <tissue evidence="2">Whole blood</tissue>
    </source>
</reference>
<evidence type="ECO:0000313" key="3">
    <source>
        <dbReference type="Proteomes" id="UP001230051"/>
    </source>
</evidence>
<feature type="compositionally biased region" description="Acidic residues" evidence="1">
    <location>
        <begin position="731"/>
        <end position="741"/>
    </location>
</feature>
<feature type="region of interest" description="Disordered" evidence="1">
    <location>
        <begin position="114"/>
        <end position="136"/>
    </location>
</feature>
<dbReference type="AlphaFoldDB" id="A0AAD8D7J1"/>
<sequence length="773" mass="86097">MTDRLLTSFSVLDSYSRKVLSKHSRGHQLGVVQGKRPDVTCEICSQLTNAYDWDFDLPSTRRTELSKPKTAKQIINEEQKMVHKKIRSSVPRATSAFAPVTIPHEQYSGILNIQPFSNPEDRAGRNSHQKGNKRSSEEGYMIIKIKKYQTVPSKLGTSSLRRLNWTKEVERITPLEVLSKVDSQAQVGGVLGFTDISHWYSFTGNSTRTSETPASVFTGEVDSQYSIPDSVGSSVARHVQYDSVVSWNGTCRRTEDNCSAKYSQQEHMHNMREFDSEVKPVGVPLCIEDELDNKSARILSPKPQKLYIPLLSISETHPVVYHKECQYKPFSSQSSRPSEQNESSNKRIEIMAKDKKEIQCSVTGVTLYSKGGHRHGKAMEKKEVKSNVPLLVKSKSIKKVNIRVLSADGTTSKTSDFVEGLPTVQPTSCISHNVVPLTKTPLKPLTATTSMNKSPLDVGQVKNGMNPKNNSEAEVLSTRYLKTIPSPSCKNNFGNRTQKIPYNKYQTADQEPKIDFIMISKPLKQPPLEKVSLTSNVFTHSKGCPLEQALFQDTIEESENDTFVFHQLVSRPSSYNEKKRRRKPVSGWDRQDSQTASPALEPSAEENTETKQMLADSRDTSRPFWSFKTSRSHSAEENTETKQTGSGPSKTSRSHSAEENTETKQTSSGPSKTSRSHSAEENTETKQTGSGPSKTSRSHSAEENTETKQMGSGPSKTSRSPAVRPGTSSEVPDEPSEEEETQASVKTPPPFSQHPVISIPTAMSYKQNDHVEF</sequence>
<dbReference type="EMBL" id="JAGXEW010000012">
    <property type="protein sequence ID" value="KAK1165132.1"/>
    <property type="molecule type" value="Genomic_DNA"/>
</dbReference>
<accession>A0AAD8D7J1</accession>
<dbReference type="Proteomes" id="UP001230051">
    <property type="component" value="Unassembled WGS sequence"/>
</dbReference>
<feature type="region of interest" description="Disordered" evidence="1">
    <location>
        <begin position="572"/>
        <end position="773"/>
    </location>
</feature>
<gene>
    <name evidence="2" type="ORF">AOXY_G13588</name>
</gene>